<evidence type="ECO:0000256" key="1">
    <source>
        <dbReference type="SAM" id="Phobius"/>
    </source>
</evidence>
<protein>
    <submittedName>
        <fullName evidence="2">Uncharacterized protein</fullName>
    </submittedName>
</protein>
<name>A0A098LN67_9FLAO</name>
<organism evidence="2 3">
    <name type="scientific">Jejuia pallidilutea</name>
    <dbReference type="NCBI Taxonomy" id="504487"/>
    <lineage>
        <taxon>Bacteria</taxon>
        <taxon>Pseudomonadati</taxon>
        <taxon>Bacteroidota</taxon>
        <taxon>Flavobacteriia</taxon>
        <taxon>Flavobacteriales</taxon>
        <taxon>Flavobacteriaceae</taxon>
        <taxon>Jejuia</taxon>
    </lineage>
</organism>
<keyword evidence="1" id="KW-0472">Membrane</keyword>
<gene>
    <name evidence="2" type="ORF">JCM19538_2928</name>
</gene>
<evidence type="ECO:0000313" key="2">
    <source>
        <dbReference type="EMBL" id="GAL88415.1"/>
    </source>
</evidence>
<evidence type="ECO:0000313" key="3">
    <source>
        <dbReference type="Proteomes" id="UP000030184"/>
    </source>
</evidence>
<accession>A0A098LN67</accession>
<keyword evidence="1" id="KW-0812">Transmembrane</keyword>
<reference evidence="3" key="1">
    <citation type="journal article" date="2014" name="Genome Announc.">
        <title>Draft Genome Sequence of Marine Flavobacterium Jejuia pallidilutea Strain 11shimoA1 and Pigmentation Mutants.</title>
        <authorList>
            <person name="Takatani N."/>
            <person name="Nakanishi M."/>
            <person name="Meirelles P."/>
            <person name="Mino S."/>
            <person name="Suda W."/>
            <person name="Oshima K."/>
            <person name="Hattori M."/>
            <person name="Ohkuma M."/>
            <person name="Hosokawa M."/>
            <person name="Miyashita K."/>
            <person name="Thompson F.L."/>
            <person name="Niwa A."/>
            <person name="Sawabe T."/>
            <person name="Sawabe T."/>
        </authorList>
    </citation>
    <scope>NUCLEOTIDE SEQUENCE [LARGE SCALE GENOMIC DNA]</scope>
    <source>
        <strain evidence="3">JCM 19538</strain>
    </source>
</reference>
<sequence>MEKYEAGNSTLEEEQILFETADASTPKLKALGAFKKAHKKAPPKGFNDTLWTSFEGKTSRKRRFSVVMLSAAASVVVLIMIAIYSLQPKTLSYAEKQALLDEALSMFPETEQIQRAQHILYEDDLVIVYTSPE</sequence>
<keyword evidence="1" id="KW-1133">Transmembrane helix</keyword>
<dbReference type="Proteomes" id="UP000030184">
    <property type="component" value="Unassembled WGS sequence"/>
</dbReference>
<proteinExistence type="predicted"/>
<dbReference type="AlphaFoldDB" id="A0A098LN67"/>
<feature type="transmembrane region" description="Helical" evidence="1">
    <location>
        <begin position="66"/>
        <end position="86"/>
    </location>
</feature>
<comment type="caution">
    <text evidence="2">The sequence shown here is derived from an EMBL/GenBank/DDBJ whole genome shotgun (WGS) entry which is preliminary data.</text>
</comment>
<dbReference type="EMBL" id="BBNY01000003">
    <property type="protein sequence ID" value="GAL88415.1"/>
    <property type="molecule type" value="Genomic_DNA"/>
</dbReference>
<keyword evidence="3" id="KW-1185">Reference proteome</keyword>